<keyword evidence="4" id="KW-1185">Reference proteome</keyword>
<dbReference type="RefSeq" id="WP_234859890.1">
    <property type="nucleotide sequence ID" value="NZ_JAKEVZ010000001.1"/>
</dbReference>
<dbReference type="PROSITE" id="PS51257">
    <property type="entry name" value="PROKAR_LIPOPROTEIN"/>
    <property type="match status" value="1"/>
</dbReference>
<feature type="chain" id="PRO_5046545505" evidence="2">
    <location>
        <begin position="26"/>
        <end position="332"/>
    </location>
</feature>
<dbReference type="SMART" id="SM00028">
    <property type="entry name" value="TPR"/>
    <property type="match status" value="2"/>
</dbReference>
<sequence length="332" mass="37627">MKKKYWSFKAEAVALGLGLGIFAFACQQEKIEEEVPISTVLKDKERVFQGIDIKGDSLFTVLDSAALNDQIKKLREAESLYAKEPTLENLIWVGRRQAYLGRHDLAIQTFGLAAQKFPDAPEPLRHRGHRFITTRQFDKAVSDLEKAAQLMEGRPLEVEQDGMPNAQNIPLSNLQFNVWYHLGLAEYMQGNYEKALEAYKKCLEVSDNDDSIVATLDWYYMTLVKLGRSEEASSLIRATDTESMTIIENDAYFKRMLMYKGLIQPDSLLNIQGDMADSRLQYVTQGYGVGNFLLAQGDTVKAKSIFDNVIQTGYWSAFGYIAAEKELTLLRE</sequence>
<dbReference type="PROSITE" id="PS50005">
    <property type="entry name" value="TPR"/>
    <property type="match status" value="1"/>
</dbReference>
<dbReference type="InterPro" id="IPR019734">
    <property type="entry name" value="TPR_rpt"/>
</dbReference>
<gene>
    <name evidence="3" type="ORF">L0U89_01480</name>
</gene>
<evidence type="ECO:0000256" key="1">
    <source>
        <dbReference type="PROSITE-ProRule" id="PRU00339"/>
    </source>
</evidence>
<dbReference type="InterPro" id="IPR011990">
    <property type="entry name" value="TPR-like_helical_dom_sf"/>
</dbReference>
<feature type="signal peptide" evidence="2">
    <location>
        <begin position="1"/>
        <end position="25"/>
    </location>
</feature>
<organism evidence="3 4">
    <name type="scientific">Mariniradius sediminis</name>
    <dbReference type="NCBI Taxonomy" id="2909237"/>
    <lineage>
        <taxon>Bacteria</taxon>
        <taxon>Pseudomonadati</taxon>
        <taxon>Bacteroidota</taxon>
        <taxon>Cytophagia</taxon>
        <taxon>Cytophagales</taxon>
        <taxon>Cyclobacteriaceae</taxon>
        <taxon>Mariniradius</taxon>
    </lineage>
</organism>
<evidence type="ECO:0000313" key="4">
    <source>
        <dbReference type="Proteomes" id="UP001201449"/>
    </source>
</evidence>
<dbReference type="EMBL" id="JAKEVZ010000001">
    <property type="protein sequence ID" value="MCF1749726.1"/>
    <property type="molecule type" value="Genomic_DNA"/>
</dbReference>
<evidence type="ECO:0000256" key="2">
    <source>
        <dbReference type="SAM" id="SignalP"/>
    </source>
</evidence>
<protein>
    <submittedName>
        <fullName evidence="3">Tetratricopeptide repeat protein</fullName>
    </submittedName>
</protein>
<dbReference type="Pfam" id="PF00515">
    <property type="entry name" value="TPR_1"/>
    <property type="match status" value="1"/>
</dbReference>
<dbReference type="SUPFAM" id="SSF48452">
    <property type="entry name" value="TPR-like"/>
    <property type="match status" value="1"/>
</dbReference>
<reference evidence="3 4" key="1">
    <citation type="submission" date="2022-01" db="EMBL/GenBank/DDBJ databases">
        <title>Mariniradius saccharolyticus sp. nov., isolated from sediment of a river.</title>
        <authorList>
            <person name="Liu H."/>
        </authorList>
    </citation>
    <scope>NUCLEOTIDE SEQUENCE [LARGE SCALE GENOMIC DNA]</scope>
    <source>
        <strain evidence="3 4">RY-2</strain>
    </source>
</reference>
<proteinExistence type="predicted"/>
<dbReference type="Gene3D" id="1.25.40.10">
    <property type="entry name" value="Tetratricopeptide repeat domain"/>
    <property type="match status" value="1"/>
</dbReference>
<dbReference type="Proteomes" id="UP001201449">
    <property type="component" value="Unassembled WGS sequence"/>
</dbReference>
<accession>A0ABS9BNU2</accession>
<name>A0ABS9BNU2_9BACT</name>
<evidence type="ECO:0000313" key="3">
    <source>
        <dbReference type="EMBL" id="MCF1749726.1"/>
    </source>
</evidence>
<comment type="caution">
    <text evidence="3">The sequence shown here is derived from an EMBL/GenBank/DDBJ whole genome shotgun (WGS) entry which is preliminary data.</text>
</comment>
<feature type="repeat" description="TPR" evidence="1">
    <location>
        <begin position="176"/>
        <end position="209"/>
    </location>
</feature>
<keyword evidence="1" id="KW-0802">TPR repeat</keyword>
<dbReference type="PROSITE" id="PS50293">
    <property type="entry name" value="TPR_REGION"/>
    <property type="match status" value="1"/>
</dbReference>
<keyword evidence="2" id="KW-0732">Signal</keyword>